<dbReference type="SUPFAM" id="SSF57959">
    <property type="entry name" value="Leucine zipper domain"/>
    <property type="match status" value="1"/>
</dbReference>
<evidence type="ECO:0000256" key="5">
    <source>
        <dbReference type="ARBA" id="ARBA00023242"/>
    </source>
</evidence>
<evidence type="ECO:0000256" key="2">
    <source>
        <dbReference type="ARBA" id="ARBA00023015"/>
    </source>
</evidence>
<evidence type="ECO:0000259" key="7">
    <source>
        <dbReference type="SMART" id="SM00338"/>
    </source>
</evidence>
<dbReference type="GO" id="GO:0003677">
    <property type="term" value="F:DNA binding"/>
    <property type="evidence" value="ECO:0007669"/>
    <property type="project" value="UniProtKB-KW"/>
</dbReference>
<dbReference type="GO" id="GO:0005634">
    <property type="term" value="C:nucleus"/>
    <property type="evidence" value="ECO:0007669"/>
    <property type="project" value="UniProtKB-SubCell"/>
</dbReference>
<organism evidence="8 9">
    <name type="scientific">Arachis hypogaea</name>
    <name type="common">Peanut</name>
    <dbReference type="NCBI Taxonomy" id="3818"/>
    <lineage>
        <taxon>Eukaryota</taxon>
        <taxon>Viridiplantae</taxon>
        <taxon>Streptophyta</taxon>
        <taxon>Embryophyta</taxon>
        <taxon>Tracheophyta</taxon>
        <taxon>Spermatophyta</taxon>
        <taxon>Magnoliopsida</taxon>
        <taxon>eudicotyledons</taxon>
        <taxon>Gunneridae</taxon>
        <taxon>Pentapetalae</taxon>
        <taxon>rosids</taxon>
        <taxon>fabids</taxon>
        <taxon>Fabales</taxon>
        <taxon>Fabaceae</taxon>
        <taxon>Papilionoideae</taxon>
        <taxon>50 kb inversion clade</taxon>
        <taxon>dalbergioids sensu lato</taxon>
        <taxon>Dalbergieae</taxon>
        <taxon>Pterocarpus clade</taxon>
        <taxon>Arachis</taxon>
    </lineage>
</organism>
<evidence type="ECO:0000313" key="8">
    <source>
        <dbReference type="EMBL" id="RYQ98304.1"/>
    </source>
</evidence>
<dbReference type="InterPro" id="IPR044759">
    <property type="entry name" value="bZIP_RF2"/>
</dbReference>
<dbReference type="InterPro" id="IPR046347">
    <property type="entry name" value="bZIP_sf"/>
</dbReference>
<comment type="caution">
    <text evidence="8">The sequence shown here is derived from an EMBL/GenBank/DDBJ whole genome shotgun (WGS) entry which is preliminary data.</text>
</comment>
<evidence type="ECO:0000313" key="9">
    <source>
        <dbReference type="Proteomes" id="UP000289738"/>
    </source>
</evidence>
<evidence type="ECO:0000256" key="6">
    <source>
        <dbReference type="SAM" id="MobiDB-lite"/>
    </source>
</evidence>
<feature type="domain" description="BZIP" evidence="7">
    <location>
        <begin position="74"/>
        <end position="141"/>
    </location>
</feature>
<dbReference type="PANTHER" id="PTHR13690">
    <property type="entry name" value="TRANSCRIPTION FACTOR POSF21-RELATED"/>
    <property type="match status" value="1"/>
</dbReference>
<accession>A0A444Y8N7</accession>
<feature type="compositionally biased region" description="Low complexity" evidence="6">
    <location>
        <begin position="205"/>
        <end position="222"/>
    </location>
</feature>
<dbReference type="SMART" id="SM00338">
    <property type="entry name" value="BRLZ"/>
    <property type="match status" value="1"/>
</dbReference>
<dbReference type="Gene3D" id="1.20.5.170">
    <property type="match status" value="1"/>
</dbReference>
<keyword evidence="2" id="KW-0805">Transcription regulation</keyword>
<comment type="subcellular location">
    <subcellularLocation>
        <location evidence="1">Nucleus</location>
    </subcellularLocation>
</comment>
<keyword evidence="5" id="KW-0539">Nucleus</keyword>
<name>A0A444Y8N7_ARAHY</name>
<gene>
    <name evidence="8" type="ORF">Ahy_B08g094356</name>
</gene>
<dbReference type="InterPro" id="IPR004827">
    <property type="entry name" value="bZIP"/>
</dbReference>
<protein>
    <recommendedName>
        <fullName evidence="7">BZIP domain-containing protein</fullName>
    </recommendedName>
</protein>
<keyword evidence="4" id="KW-0804">Transcription</keyword>
<feature type="region of interest" description="Disordered" evidence="6">
    <location>
        <begin position="198"/>
        <end position="232"/>
    </location>
</feature>
<keyword evidence="9" id="KW-1185">Reference proteome</keyword>
<dbReference type="GO" id="GO:0003700">
    <property type="term" value="F:DNA-binding transcription factor activity"/>
    <property type="evidence" value="ECO:0007669"/>
    <property type="project" value="InterPro"/>
</dbReference>
<proteinExistence type="predicted"/>
<dbReference type="EMBL" id="SDMP01000018">
    <property type="protein sequence ID" value="RYQ98304.1"/>
    <property type="molecule type" value="Genomic_DNA"/>
</dbReference>
<evidence type="ECO:0000256" key="3">
    <source>
        <dbReference type="ARBA" id="ARBA00023125"/>
    </source>
</evidence>
<reference evidence="8 9" key="1">
    <citation type="submission" date="2019-01" db="EMBL/GenBank/DDBJ databases">
        <title>Sequencing of cultivated peanut Arachis hypogaea provides insights into genome evolution and oil improvement.</title>
        <authorList>
            <person name="Chen X."/>
        </authorList>
    </citation>
    <scope>NUCLEOTIDE SEQUENCE [LARGE SCALE GENOMIC DNA]</scope>
    <source>
        <strain evidence="9">cv. Fuhuasheng</strain>
        <tissue evidence="8">Leaves</tissue>
    </source>
</reference>
<dbReference type="PANTHER" id="PTHR13690:SF154">
    <property type="entry name" value="BZIP DOMAIN-CONTAINING PROTEIN"/>
    <property type="match status" value="1"/>
</dbReference>
<dbReference type="CDD" id="cd14703">
    <property type="entry name" value="bZIP_plant_RF2"/>
    <property type="match status" value="1"/>
</dbReference>
<sequence>MELGFEEMEERFRGERWGKMRLEKVEEAVVLGVGDWGWKSFGMVSRLRSGQHNGPLVNFLRDSATACLCGVATATLDVRVKKLWANRQSAARSKERKMRYITKLEKRERDTGGLNAENNELKVRVQSIEQQVHLQDALNDALKEEIQHLRVLTGQALPNGGAPMNFASSVGGEQQFQSKNQSMHTILAAQQLQQLQIRSRKQRHQQQLFQNHQPQHLQQFQQPQPPQQQHKH</sequence>
<dbReference type="STRING" id="3818.A0A444Y8N7"/>
<dbReference type="AlphaFoldDB" id="A0A444Y8N7"/>
<evidence type="ECO:0000256" key="1">
    <source>
        <dbReference type="ARBA" id="ARBA00004123"/>
    </source>
</evidence>
<evidence type="ECO:0000256" key="4">
    <source>
        <dbReference type="ARBA" id="ARBA00023163"/>
    </source>
</evidence>
<dbReference type="Proteomes" id="UP000289738">
    <property type="component" value="Chromosome B08"/>
</dbReference>
<keyword evidence="3" id="KW-0238">DNA-binding</keyword>